<evidence type="ECO:0000313" key="3">
    <source>
        <dbReference type="Proteomes" id="UP000246085"/>
    </source>
</evidence>
<dbReference type="KEGG" id="bvz:BRAD3257_0804"/>
<name>A0A2U3PS68_9BRAD</name>
<dbReference type="Proteomes" id="UP000246085">
    <property type="component" value="Chromosome BRAD3257"/>
</dbReference>
<reference evidence="2 3" key="1">
    <citation type="submission" date="2018-03" db="EMBL/GenBank/DDBJ databases">
        <authorList>
            <person name="Gully D."/>
        </authorList>
    </citation>
    <scope>NUCLEOTIDE SEQUENCE [LARGE SCALE GENOMIC DNA]</scope>
    <source>
        <strain evidence="2">ORS3257</strain>
    </source>
</reference>
<evidence type="ECO:0000256" key="1">
    <source>
        <dbReference type="SAM" id="MobiDB-lite"/>
    </source>
</evidence>
<sequence length="91" mass="10018">MQFYTPIGQSAAKNASPEINERDGFFDPGHAAKGQRHPPIASRPAAVRRHAVCSAAARANITRQIKYITESDAIVTWLDLIMAHQYGPRGF</sequence>
<feature type="region of interest" description="Disordered" evidence="1">
    <location>
        <begin position="1"/>
        <end position="40"/>
    </location>
</feature>
<dbReference type="RefSeq" id="WP_162500095.1">
    <property type="nucleotide sequence ID" value="NZ_LS398110.1"/>
</dbReference>
<accession>A0A2U3PS68</accession>
<dbReference type="AlphaFoldDB" id="A0A2U3PS68"/>
<dbReference type="EMBL" id="LS398110">
    <property type="protein sequence ID" value="SPP91959.1"/>
    <property type="molecule type" value="Genomic_DNA"/>
</dbReference>
<evidence type="ECO:0000313" key="2">
    <source>
        <dbReference type="EMBL" id="SPP91959.1"/>
    </source>
</evidence>
<organism evidence="2 3">
    <name type="scientific">Bradyrhizobium vignae</name>
    <dbReference type="NCBI Taxonomy" id="1549949"/>
    <lineage>
        <taxon>Bacteria</taxon>
        <taxon>Pseudomonadati</taxon>
        <taxon>Pseudomonadota</taxon>
        <taxon>Alphaproteobacteria</taxon>
        <taxon>Hyphomicrobiales</taxon>
        <taxon>Nitrobacteraceae</taxon>
        <taxon>Bradyrhizobium</taxon>
    </lineage>
</organism>
<protein>
    <submittedName>
        <fullName evidence="2">Uncharacterized protein</fullName>
    </submittedName>
</protein>
<proteinExistence type="predicted"/>
<gene>
    <name evidence="2" type="ORF">BRAD3257_0804</name>
</gene>